<feature type="signal peptide" evidence="1">
    <location>
        <begin position="1"/>
        <end position="25"/>
    </location>
</feature>
<proteinExistence type="predicted"/>
<dbReference type="EMBL" id="CAADFC020000004">
    <property type="protein sequence ID" value="VIO65678.1"/>
    <property type="molecule type" value="Genomic_DNA"/>
</dbReference>
<dbReference type="GO" id="GO:0016810">
    <property type="term" value="F:hydrolase activity, acting on carbon-nitrogen (but not peptide) bonds"/>
    <property type="evidence" value="ECO:0007669"/>
    <property type="project" value="InterPro"/>
</dbReference>
<reference evidence="3" key="1">
    <citation type="submission" date="2019-02" db="EMBL/GenBank/DDBJ databases">
        <authorList>
            <person name="Pothier F.J."/>
        </authorList>
    </citation>
    <scope>NUCLEOTIDE SEQUENCE</scope>
    <source>
        <strain evidence="3">CI-1B</strain>
    </source>
</reference>
<feature type="chain" id="PRO_5021370312" evidence="1">
    <location>
        <begin position="26"/>
        <end position="567"/>
    </location>
</feature>
<dbReference type="Gene3D" id="2.30.40.10">
    <property type="entry name" value="Urease, subunit C, domain 1"/>
    <property type="match status" value="1"/>
</dbReference>
<dbReference type="InterPro" id="IPR013108">
    <property type="entry name" value="Amidohydro_3"/>
</dbReference>
<dbReference type="InterPro" id="IPR011059">
    <property type="entry name" value="Metal-dep_hydrolase_composite"/>
</dbReference>
<comment type="caution">
    <text evidence="3">The sequence shown here is derived from an EMBL/GenBank/DDBJ whole genome shotgun (WGS) entry which is preliminary data.</text>
</comment>
<dbReference type="PANTHER" id="PTHR22642:SF2">
    <property type="entry name" value="PROTEIN LONG AFTER FAR-RED 3"/>
    <property type="match status" value="1"/>
</dbReference>
<keyword evidence="4" id="KW-1185">Reference proteome</keyword>
<dbReference type="InterPro" id="IPR033932">
    <property type="entry name" value="YtcJ-like"/>
</dbReference>
<dbReference type="OrthoDB" id="9811399at2"/>
<keyword evidence="3" id="KW-0378">Hydrolase</keyword>
<evidence type="ECO:0000259" key="2">
    <source>
        <dbReference type="Pfam" id="PF07969"/>
    </source>
</evidence>
<evidence type="ECO:0000313" key="3">
    <source>
        <dbReference type="EMBL" id="VIO65678.1"/>
    </source>
</evidence>
<gene>
    <name evidence="3" type="primary">nfdA</name>
    <name evidence="3" type="ORF">CI1B_07850</name>
</gene>
<dbReference type="Gene3D" id="3.20.20.140">
    <property type="entry name" value="Metal-dependent hydrolases"/>
    <property type="match status" value="1"/>
</dbReference>
<dbReference type="Gene3D" id="3.10.310.70">
    <property type="match status" value="1"/>
</dbReference>
<organism evidence="3 4">
    <name type="scientific">Bradyrhizobium ivorense</name>
    <dbReference type="NCBI Taxonomy" id="2511166"/>
    <lineage>
        <taxon>Bacteria</taxon>
        <taxon>Pseudomonadati</taxon>
        <taxon>Pseudomonadota</taxon>
        <taxon>Alphaproteobacteria</taxon>
        <taxon>Hyphomicrobiales</taxon>
        <taxon>Nitrobacteraceae</taxon>
        <taxon>Bradyrhizobium</taxon>
    </lineage>
</organism>
<dbReference type="SUPFAM" id="SSF51338">
    <property type="entry name" value="Composite domain of metallo-dependent hydrolases"/>
    <property type="match status" value="1"/>
</dbReference>
<dbReference type="InterPro" id="IPR032466">
    <property type="entry name" value="Metal_Hydrolase"/>
</dbReference>
<accession>A0A508SXI7</accession>
<dbReference type="SUPFAM" id="SSF51556">
    <property type="entry name" value="Metallo-dependent hydrolases"/>
    <property type="match status" value="1"/>
</dbReference>
<dbReference type="Proteomes" id="UP000328092">
    <property type="component" value="Unassembled WGS sequence"/>
</dbReference>
<name>A0A508SXI7_9BRAD</name>
<dbReference type="EC" id="3.5.1.91" evidence="3"/>
<dbReference type="AlphaFoldDB" id="A0A508SXI7"/>
<dbReference type="RefSeq" id="WP_139857511.1">
    <property type="nucleotide sequence ID" value="NZ_CAADFC020000004.1"/>
</dbReference>
<protein>
    <submittedName>
        <fullName evidence="3">N-substituted formamide deformylase</fullName>
        <ecNumber evidence="3">3.5.1.91</ecNumber>
    </submittedName>
</protein>
<dbReference type="CDD" id="cd01300">
    <property type="entry name" value="YtcJ_like"/>
    <property type="match status" value="1"/>
</dbReference>
<evidence type="ECO:0000313" key="4">
    <source>
        <dbReference type="Proteomes" id="UP000328092"/>
    </source>
</evidence>
<keyword evidence="1" id="KW-0732">Signal</keyword>
<feature type="domain" description="Amidohydrolase 3" evidence="2">
    <location>
        <begin position="80"/>
        <end position="565"/>
    </location>
</feature>
<dbReference type="Pfam" id="PF07969">
    <property type="entry name" value="Amidohydro_3"/>
    <property type="match status" value="1"/>
</dbReference>
<evidence type="ECO:0000256" key="1">
    <source>
        <dbReference type="SAM" id="SignalP"/>
    </source>
</evidence>
<sequence>MVCKLRALAILGAGLWFAGVAAALAQQGDVNAPDLILVNGRVLTLDERSTVAEAVAVRDGKILATGSSASIKALAGAKTRVLDVSGKTVIPGLIDTHAHFKAAGLADYVVTMGRAKTVAEALEMIKAFAARKKPGEWIVGGAWHPPSQLAEKRYLTRQEIDSVAPDNPVYLRTVGHFSMANTLALQTVGVDKTTANPSGGSFERDAAGELTGVLVETAIDRVEKAVPPWTEDDEIRQFAIAEGVLNRFGITSAVEGATEARDIRTLQKLAASGKATLRVGLMFRPEPPADLTAWETIMSGNGAASGFGDDWLKFAGIKIFYDGGMTLKTALMRDAYPDSHDNYRGIAQQTPERLKQLISICNRYGWRVGVHVVGDLGVDQVLDALEAADKEKSIRDRRFVLIHASLIRPEQMERAHALGVRIDFQNVFMWDKAATVERFLGRATADRAVPTRTLIAKMGLDNLGAGTDFPVNPIDPFLNMYIMVTRKDPNGNVYGAAEAISREQALRLYTSAAARYTFEETRKGTIEPGKLADLVVLSADYMAVPDTQIKDIKAEMTLVGGQVVFQR</sequence>
<dbReference type="PANTHER" id="PTHR22642">
    <property type="entry name" value="IMIDAZOLONEPROPIONASE"/>
    <property type="match status" value="1"/>
</dbReference>